<evidence type="ECO:0000256" key="2">
    <source>
        <dbReference type="ARBA" id="ARBA00022448"/>
    </source>
</evidence>
<feature type="transmembrane region" description="Helical" evidence="9">
    <location>
        <begin position="244"/>
        <end position="263"/>
    </location>
</feature>
<keyword evidence="4 9" id="KW-1133">Transmembrane helix</keyword>
<keyword evidence="7" id="KW-1015">Disulfide bond</keyword>
<feature type="binding site" evidence="6">
    <location>
        <position position="58"/>
    </location>
    <ligand>
        <name>Na(+)</name>
        <dbReference type="ChEBI" id="CHEBI:29101"/>
        <label>1</label>
    </ligand>
</feature>
<evidence type="ECO:0000256" key="5">
    <source>
        <dbReference type="ARBA" id="ARBA00023136"/>
    </source>
</evidence>
<keyword evidence="6" id="KW-0479">Metal-binding</keyword>
<reference evidence="10 11" key="1">
    <citation type="submission" date="2016-04" db="EMBL/GenBank/DDBJ databases">
        <title>The genome of Intoshia linei affirms orthonectids as highly simplified spiralians.</title>
        <authorList>
            <person name="Mikhailov K.V."/>
            <person name="Slusarev G.S."/>
            <person name="Nikitin M.A."/>
            <person name="Logacheva M.D."/>
            <person name="Penin A."/>
            <person name="Aleoshin V."/>
            <person name="Panchin Y.V."/>
        </authorList>
    </citation>
    <scope>NUCLEOTIDE SEQUENCE [LARGE SCALE GENOMIC DNA]</scope>
    <source>
        <strain evidence="10">Intl2013</strain>
        <tissue evidence="10">Whole animal</tissue>
    </source>
</reference>
<dbReference type="PROSITE" id="PS50267">
    <property type="entry name" value="NA_NEUROTRAN_SYMP_3"/>
    <property type="match status" value="1"/>
</dbReference>
<keyword evidence="11" id="KW-1185">Reference proteome</keyword>
<keyword evidence="2 8" id="KW-0813">Transport</keyword>
<keyword evidence="5 9" id="KW-0472">Membrane</keyword>
<evidence type="ECO:0000256" key="7">
    <source>
        <dbReference type="PIRSR" id="PIRSR600175-2"/>
    </source>
</evidence>
<evidence type="ECO:0000256" key="9">
    <source>
        <dbReference type="SAM" id="Phobius"/>
    </source>
</evidence>
<dbReference type="PRINTS" id="PR00176">
    <property type="entry name" value="NANEUSMPORT"/>
</dbReference>
<dbReference type="GO" id="GO:0046872">
    <property type="term" value="F:metal ion binding"/>
    <property type="evidence" value="ECO:0007669"/>
    <property type="project" value="UniProtKB-KW"/>
</dbReference>
<sequence>MKSFLKKFKKKEDSTDVNRTTTKRLSTAQLAHRLSMIENERGNWTGKFDFFLSCLGYAVGLGNVWRFPYLCYKNGGAVFFIPYICMLIFLGIPIFLLELTIGQFTSRGPLNCWEMAPLFKGIGVGMLLVSGSVAIYYNVIIAWAMFYMVASFKSVLPWTSCNNPWNSVGCYDKSWLTPDNCTSAGYTHFLLNGTCMGNNTLYGYTNVTMATLANIKPVSAAEDYMKCHVLGNCYSEGIGDLGPINWKMALCLLGAWVLIFLCLCRGIKSSGRIKVRLIVIRCIEICIIFCKIMLPFFGEYILPSFDFQKKG</sequence>
<organism evidence="10 11">
    <name type="scientific">Intoshia linei</name>
    <dbReference type="NCBI Taxonomy" id="1819745"/>
    <lineage>
        <taxon>Eukaryota</taxon>
        <taxon>Metazoa</taxon>
        <taxon>Spiralia</taxon>
        <taxon>Lophotrochozoa</taxon>
        <taxon>Mesozoa</taxon>
        <taxon>Orthonectida</taxon>
        <taxon>Rhopaluridae</taxon>
        <taxon>Intoshia</taxon>
    </lineage>
</organism>
<feature type="transmembrane region" description="Helical" evidence="9">
    <location>
        <begin position="80"/>
        <end position="101"/>
    </location>
</feature>
<dbReference type="EMBL" id="LWCA01000706">
    <property type="protein sequence ID" value="OAF67264.1"/>
    <property type="molecule type" value="Genomic_DNA"/>
</dbReference>
<gene>
    <name evidence="10" type="ORF">A3Q56_05011</name>
</gene>
<dbReference type="OrthoDB" id="6581954at2759"/>
<comment type="subcellular location">
    <subcellularLocation>
        <location evidence="1">Membrane</location>
        <topology evidence="1">Multi-pass membrane protein</topology>
    </subcellularLocation>
</comment>
<dbReference type="PANTHER" id="PTHR11616">
    <property type="entry name" value="SODIUM/CHLORIDE DEPENDENT TRANSPORTER"/>
    <property type="match status" value="1"/>
</dbReference>
<evidence type="ECO:0000256" key="4">
    <source>
        <dbReference type="ARBA" id="ARBA00022989"/>
    </source>
</evidence>
<proteinExistence type="inferred from homology"/>
<dbReference type="PANTHER" id="PTHR11616:SF240">
    <property type="entry name" value="BLOATED TUBULES, ISOFORM B-RELATED"/>
    <property type="match status" value="1"/>
</dbReference>
<dbReference type="SUPFAM" id="SSF161070">
    <property type="entry name" value="SNF-like"/>
    <property type="match status" value="1"/>
</dbReference>
<evidence type="ECO:0000256" key="3">
    <source>
        <dbReference type="ARBA" id="ARBA00022692"/>
    </source>
</evidence>
<dbReference type="GO" id="GO:0005886">
    <property type="term" value="C:plasma membrane"/>
    <property type="evidence" value="ECO:0007669"/>
    <property type="project" value="TreeGrafter"/>
</dbReference>
<dbReference type="Pfam" id="PF00209">
    <property type="entry name" value="SNF"/>
    <property type="match status" value="1"/>
</dbReference>
<feature type="binding site" evidence="6">
    <location>
        <position position="59"/>
    </location>
    <ligand>
        <name>Na(+)</name>
        <dbReference type="ChEBI" id="CHEBI:29101"/>
        <label>1</label>
    </ligand>
</feature>
<evidence type="ECO:0000256" key="1">
    <source>
        <dbReference type="ARBA" id="ARBA00004141"/>
    </source>
</evidence>
<feature type="transmembrane region" description="Helical" evidence="9">
    <location>
        <begin position="50"/>
        <end position="68"/>
    </location>
</feature>
<dbReference type="InterPro" id="IPR000175">
    <property type="entry name" value="Na/ntran_symport"/>
</dbReference>
<evidence type="ECO:0000256" key="8">
    <source>
        <dbReference type="RuleBase" id="RU003732"/>
    </source>
</evidence>
<feature type="transmembrane region" description="Helical" evidence="9">
    <location>
        <begin position="275"/>
        <end position="297"/>
    </location>
</feature>
<dbReference type="GO" id="GO:0015375">
    <property type="term" value="F:glycine:sodium symporter activity"/>
    <property type="evidence" value="ECO:0007669"/>
    <property type="project" value="TreeGrafter"/>
</dbReference>
<feature type="binding site" evidence="6">
    <location>
        <position position="63"/>
    </location>
    <ligand>
        <name>Na(+)</name>
        <dbReference type="ChEBI" id="CHEBI:29101"/>
        <label>1</label>
    </ligand>
</feature>
<evidence type="ECO:0000313" key="10">
    <source>
        <dbReference type="EMBL" id="OAF67264.1"/>
    </source>
</evidence>
<comment type="similarity">
    <text evidence="8">Belongs to the sodium:neurotransmitter symporter (SNF) (TC 2.A.22) family.</text>
</comment>
<comment type="caution">
    <text evidence="10">The sequence shown here is derived from an EMBL/GenBank/DDBJ whole genome shotgun (WGS) entry which is preliminary data.</text>
</comment>
<feature type="disulfide bond" evidence="7">
    <location>
        <begin position="161"/>
        <end position="170"/>
    </location>
</feature>
<dbReference type="InterPro" id="IPR037272">
    <property type="entry name" value="SNS_sf"/>
</dbReference>
<feature type="binding site" evidence="6">
    <location>
        <position position="56"/>
    </location>
    <ligand>
        <name>Na(+)</name>
        <dbReference type="ChEBI" id="CHEBI:29101"/>
        <label>1</label>
    </ligand>
</feature>
<evidence type="ECO:0000313" key="11">
    <source>
        <dbReference type="Proteomes" id="UP000078046"/>
    </source>
</evidence>
<keyword evidence="8" id="KW-0769">Symport</keyword>
<dbReference type="AlphaFoldDB" id="A0A177B1F3"/>
<protein>
    <recommendedName>
        <fullName evidence="8">Transporter</fullName>
    </recommendedName>
</protein>
<accession>A0A177B1F3</accession>
<keyword evidence="3 8" id="KW-0812">Transmembrane</keyword>
<dbReference type="PROSITE" id="PS00610">
    <property type="entry name" value="NA_NEUROTRAN_SYMP_1"/>
    <property type="match status" value="1"/>
</dbReference>
<feature type="transmembrane region" description="Helical" evidence="9">
    <location>
        <begin position="122"/>
        <end position="150"/>
    </location>
</feature>
<evidence type="ECO:0000256" key="6">
    <source>
        <dbReference type="PIRSR" id="PIRSR600175-1"/>
    </source>
</evidence>
<keyword evidence="6" id="KW-0915">Sodium</keyword>
<name>A0A177B1F3_9BILA</name>
<dbReference type="Proteomes" id="UP000078046">
    <property type="component" value="Unassembled WGS sequence"/>
</dbReference>